<feature type="transmembrane region" description="Helical" evidence="1">
    <location>
        <begin position="152"/>
        <end position="172"/>
    </location>
</feature>
<proteinExistence type="predicted"/>
<dbReference type="Proteomes" id="UP000316639">
    <property type="component" value="Unassembled WGS sequence"/>
</dbReference>
<evidence type="ECO:0000313" key="3">
    <source>
        <dbReference type="Proteomes" id="UP000316639"/>
    </source>
</evidence>
<keyword evidence="1" id="KW-1133">Transmembrane helix</keyword>
<organism evidence="2 3">
    <name type="scientific">Lentzea tibetensis</name>
    <dbReference type="NCBI Taxonomy" id="2591470"/>
    <lineage>
        <taxon>Bacteria</taxon>
        <taxon>Bacillati</taxon>
        <taxon>Actinomycetota</taxon>
        <taxon>Actinomycetes</taxon>
        <taxon>Pseudonocardiales</taxon>
        <taxon>Pseudonocardiaceae</taxon>
        <taxon>Lentzea</taxon>
    </lineage>
</organism>
<evidence type="ECO:0000256" key="1">
    <source>
        <dbReference type="SAM" id="Phobius"/>
    </source>
</evidence>
<dbReference type="RefSeq" id="WP_146348951.1">
    <property type="nucleotide sequence ID" value="NZ_VOBR01000001.1"/>
</dbReference>
<dbReference type="OrthoDB" id="8159487at2"/>
<reference evidence="2 3" key="1">
    <citation type="submission" date="2019-07" db="EMBL/GenBank/DDBJ databases">
        <title>Lentzea xizangensis sp. nov., isolated from Qinghai-Tibetan Plateau Soils.</title>
        <authorList>
            <person name="Huang J."/>
        </authorList>
    </citation>
    <scope>NUCLEOTIDE SEQUENCE [LARGE SCALE GENOMIC DNA]</scope>
    <source>
        <strain evidence="2 3">FXJ1.1311</strain>
    </source>
</reference>
<comment type="caution">
    <text evidence="2">The sequence shown here is derived from an EMBL/GenBank/DDBJ whole genome shotgun (WGS) entry which is preliminary data.</text>
</comment>
<evidence type="ECO:0000313" key="2">
    <source>
        <dbReference type="EMBL" id="TWP54168.1"/>
    </source>
</evidence>
<keyword evidence="1" id="KW-0812">Transmembrane</keyword>
<keyword evidence="3" id="KW-1185">Reference proteome</keyword>
<dbReference type="InterPro" id="IPR009339">
    <property type="entry name" value="DUF998"/>
</dbReference>
<keyword evidence="1" id="KW-0472">Membrane</keyword>
<dbReference type="EMBL" id="VOBR01000001">
    <property type="protein sequence ID" value="TWP54168.1"/>
    <property type="molecule type" value="Genomic_DNA"/>
</dbReference>
<protein>
    <submittedName>
        <fullName evidence="2">DUF998 domain-containing protein</fullName>
    </submittedName>
</protein>
<name>A0A563F330_9PSEU</name>
<accession>A0A563F330</accession>
<dbReference type="AlphaFoldDB" id="A0A563F330"/>
<feature type="transmembrane region" description="Helical" evidence="1">
    <location>
        <begin position="67"/>
        <end position="89"/>
    </location>
</feature>
<sequence>MVKTGLIAGPLFLVGWAVQAFTREGFDPARHPASLLSLGALGWVQIANFVVTGLLFVACGIGMRSKLVALIGAGLVIAGVFPTDAGAGFPVGAPEGAPTMSWHGVVHELGFAVTTVSWIVLCISHRREMRGLCLGALAVVLVVVAWPDLNSLSLRLIVATAVQFGLVALLAVRYSGRSSSTRLSIP</sequence>
<feature type="transmembrane region" description="Helical" evidence="1">
    <location>
        <begin position="36"/>
        <end position="60"/>
    </location>
</feature>
<feature type="transmembrane region" description="Helical" evidence="1">
    <location>
        <begin position="101"/>
        <end position="122"/>
    </location>
</feature>
<dbReference type="Pfam" id="PF06197">
    <property type="entry name" value="DUF998"/>
    <property type="match status" value="1"/>
</dbReference>
<gene>
    <name evidence="2" type="ORF">FKR81_00970</name>
</gene>
<feature type="transmembrane region" description="Helical" evidence="1">
    <location>
        <begin position="129"/>
        <end position="146"/>
    </location>
</feature>